<feature type="non-terminal residue" evidence="1">
    <location>
        <position position="260"/>
    </location>
</feature>
<sequence length="260" mass="28112">MSSSCTPPNDDNNWSSPTANKINVSSLPVFTNPVALTLALNVFVPLISQLLEVFTEFNSFESTSDIVKQVLATGSYFSSYIQPNGLTYFNLSVIVYQIEPSNLTCFLSVSAFKYVYVFVQQSDKSVVVPANSEIGLIPPAPSNTMLSFIPDLTNNDPDNQDISYIKGEDDALLMLKVNQSTTYQKTETDQLISQIEAGDVDLSGYMTLGTASTINTNKTFNNACRFISSIDGMSQLSGSLFVKSGINDSIVLLGAGGINP</sequence>
<gene>
    <name evidence="1" type="ORF">EZS28_044743</name>
</gene>
<evidence type="ECO:0000313" key="1">
    <source>
        <dbReference type="EMBL" id="KAA6359731.1"/>
    </source>
</evidence>
<evidence type="ECO:0000313" key="2">
    <source>
        <dbReference type="Proteomes" id="UP000324800"/>
    </source>
</evidence>
<dbReference type="AlphaFoldDB" id="A0A5J4TQM7"/>
<dbReference type="Proteomes" id="UP000324800">
    <property type="component" value="Unassembled WGS sequence"/>
</dbReference>
<organism evidence="1 2">
    <name type="scientific">Streblomastix strix</name>
    <dbReference type="NCBI Taxonomy" id="222440"/>
    <lineage>
        <taxon>Eukaryota</taxon>
        <taxon>Metamonada</taxon>
        <taxon>Preaxostyla</taxon>
        <taxon>Oxymonadida</taxon>
        <taxon>Streblomastigidae</taxon>
        <taxon>Streblomastix</taxon>
    </lineage>
</organism>
<accession>A0A5J4TQM7</accession>
<protein>
    <submittedName>
        <fullName evidence="1">Uncharacterized protein</fullName>
    </submittedName>
</protein>
<dbReference type="EMBL" id="SNRW01027945">
    <property type="protein sequence ID" value="KAA6359731.1"/>
    <property type="molecule type" value="Genomic_DNA"/>
</dbReference>
<reference evidence="1 2" key="1">
    <citation type="submission" date="2019-03" db="EMBL/GenBank/DDBJ databases">
        <title>Single cell metagenomics reveals metabolic interactions within the superorganism composed of flagellate Streblomastix strix and complex community of Bacteroidetes bacteria on its surface.</title>
        <authorList>
            <person name="Treitli S.C."/>
            <person name="Kolisko M."/>
            <person name="Husnik F."/>
            <person name="Keeling P."/>
            <person name="Hampl V."/>
        </authorList>
    </citation>
    <scope>NUCLEOTIDE SEQUENCE [LARGE SCALE GENOMIC DNA]</scope>
    <source>
        <strain evidence="1">ST1C</strain>
    </source>
</reference>
<name>A0A5J4TQM7_9EUKA</name>
<comment type="caution">
    <text evidence="1">The sequence shown here is derived from an EMBL/GenBank/DDBJ whole genome shotgun (WGS) entry which is preliminary data.</text>
</comment>
<proteinExistence type="predicted"/>